<reference evidence="1" key="1">
    <citation type="submission" date="2014-09" db="EMBL/GenBank/DDBJ databases">
        <authorList>
            <person name="Magalhaes I.L.F."/>
            <person name="Oliveira U."/>
            <person name="Santos F.R."/>
            <person name="Vidigal T.H.D.A."/>
            <person name="Brescovit A.D."/>
            <person name="Santos A.J."/>
        </authorList>
    </citation>
    <scope>NUCLEOTIDE SEQUENCE</scope>
    <source>
        <tissue evidence="1">Shoot tissue taken approximately 20 cm above the soil surface</tissue>
    </source>
</reference>
<organism evidence="1">
    <name type="scientific">Arundo donax</name>
    <name type="common">Giant reed</name>
    <name type="synonym">Donax arundinaceus</name>
    <dbReference type="NCBI Taxonomy" id="35708"/>
    <lineage>
        <taxon>Eukaryota</taxon>
        <taxon>Viridiplantae</taxon>
        <taxon>Streptophyta</taxon>
        <taxon>Embryophyta</taxon>
        <taxon>Tracheophyta</taxon>
        <taxon>Spermatophyta</taxon>
        <taxon>Magnoliopsida</taxon>
        <taxon>Liliopsida</taxon>
        <taxon>Poales</taxon>
        <taxon>Poaceae</taxon>
        <taxon>PACMAD clade</taxon>
        <taxon>Arundinoideae</taxon>
        <taxon>Arundineae</taxon>
        <taxon>Arundo</taxon>
    </lineage>
</organism>
<dbReference type="EMBL" id="GBRH01158113">
    <property type="protein sequence ID" value="JAE39783.1"/>
    <property type="molecule type" value="Transcribed_RNA"/>
</dbReference>
<sequence>MISESATVTQLHPGWCDSPTCSTTLS</sequence>
<evidence type="ECO:0000313" key="1">
    <source>
        <dbReference type="EMBL" id="JAE39783.1"/>
    </source>
</evidence>
<name>A0A0A9I3M2_ARUDO</name>
<proteinExistence type="predicted"/>
<reference evidence="1" key="2">
    <citation type="journal article" date="2015" name="Data Brief">
        <title>Shoot transcriptome of the giant reed, Arundo donax.</title>
        <authorList>
            <person name="Barrero R.A."/>
            <person name="Guerrero F.D."/>
            <person name="Moolhuijzen P."/>
            <person name="Goolsby J.A."/>
            <person name="Tidwell J."/>
            <person name="Bellgard S.E."/>
            <person name="Bellgard M.I."/>
        </authorList>
    </citation>
    <scope>NUCLEOTIDE SEQUENCE</scope>
    <source>
        <tissue evidence="1">Shoot tissue taken approximately 20 cm above the soil surface</tissue>
    </source>
</reference>
<accession>A0A0A9I3M2</accession>
<dbReference type="AlphaFoldDB" id="A0A0A9I3M2"/>
<protein>
    <submittedName>
        <fullName evidence="1">Uncharacterized protein</fullName>
    </submittedName>
</protein>